<dbReference type="CDD" id="cd00082">
    <property type="entry name" value="HisKA"/>
    <property type="match status" value="1"/>
</dbReference>
<dbReference type="CDD" id="cd00075">
    <property type="entry name" value="HATPase"/>
    <property type="match status" value="1"/>
</dbReference>
<dbReference type="Pfam" id="PF00512">
    <property type="entry name" value="HisKA"/>
    <property type="match status" value="1"/>
</dbReference>
<dbReference type="Pfam" id="PF02518">
    <property type="entry name" value="HATPase_c"/>
    <property type="match status" value="1"/>
</dbReference>
<evidence type="ECO:0000256" key="8">
    <source>
        <dbReference type="ARBA" id="ARBA00022989"/>
    </source>
</evidence>
<gene>
    <name evidence="14" type="ORF">GCM10007269_12110</name>
</gene>
<sequence length="360" mass="38837">MARRRGMSARLKLTLSYAGFLMIAGILLLAVVNLFLLRYIPDVQINANMRVPNRSDLVRAFVPRTIAALAFLLALGLIGGWFLAGRMLAPLTRLNEAARLAAEGSLSHRVDMPGAKDEFRDLADVFDTMLSRLEAHVEEQQRFAANASHELRTPLAISQTMLEVAREDPERDVDVLIDRLQNVNARAIALTEALLLLARADRGTFTRERVELSLLAEEAVESLHPLADRCGVTLDIRGTTAAVNGSPALLQQLIVNLVHNAIVHNVATGGSVEVRTEMTPHGAVAVVENTGEMIPAHLLAILREPFQRGAGRFRSKDAAHAGAGLGLAIAEGITRAHGGTLELAPRDGGGLVVTVRLPVE</sequence>
<dbReference type="InterPro" id="IPR036890">
    <property type="entry name" value="HATPase_C_sf"/>
</dbReference>
<dbReference type="EC" id="2.7.13.3" evidence="3"/>
<evidence type="ECO:0000256" key="9">
    <source>
        <dbReference type="ARBA" id="ARBA00023012"/>
    </source>
</evidence>
<evidence type="ECO:0000256" key="2">
    <source>
        <dbReference type="ARBA" id="ARBA00004236"/>
    </source>
</evidence>
<feature type="domain" description="Histidine kinase" evidence="12">
    <location>
        <begin position="146"/>
        <end position="360"/>
    </location>
</feature>
<keyword evidence="15" id="KW-1185">Reference proteome</keyword>
<dbReference type="GO" id="GO:0016301">
    <property type="term" value="F:kinase activity"/>
    <property type="evidence" value="ECO:0007669"/>
    <property type="project" value="UniProtKB-KW"/>
</dbReference>
<dbReference type="SUPFAM" id="SSF158472">
    <property type="entry name" value="HAMP domain-like"/>
    <property type="match status" value="1"/>
</dbReference>
<dbReference type="SUPFAM" id="SSF47384">
    <property type="entry name" value="Homodimeric domain of signal transducing histidine kinase"/>
    <property type="match status" value="1"/>
</dbReference>
<evidence type="ECO:0000259" key="13">
    <source>
        <dbReference type="PROSITE" id="PS50885"/>
    </source>
</evidence>
<evidence type="ECO:0000256" key="6">
    <source>
        <dbReference type="ARBA" id="ARBA00022692"/>
    </source>
</evidence>
<evidence type="ECO:0000259" key="12">
    <source>
        <dbReference type="PROSITE" id="PS50109"/>
    </source>
</evidence>
<dbReference type="PROSITE" id="PS50885">
    <property type="entry name" value="HAMP"/>
    <property type="match status" value="1"/>
</dbReference>
<evidence type="ECO:0000256" key="11">
    <source>
        <dbReference type="SAM" id="Phobius"/>
    </source>
</evidence>
<name>A0ABQ1RJR5_9MICO</name>
<dbReference type="SMART" id="SM00387">
    <property type="entry name" value="HATPase_c"/>
    <property type="match status" value="1"/>
</dbReference>
<evidence type="ECO:0000313" key="15">
    <source>
        <dbReference type="Proteomes" id="UP000629365"/>
    </source>
</evidence>
<accession>A0ABQ1RJR5</accession>
<proteinExistence type="predicted"/>
<evidence type="ECO:0000256" key="3">
    <source>
        <dbReference type="ARBA" id="ARBA00012438"/>
    </source>
</evidence>
<comment type="catalytic activity">
    <reaction evidence="1">
        <text>ATP + protein L-histidine = ADP + protein N-phospho-L-histidine.</text>
        <dbReference type="EC" id="2.7.13.3"/>
    </reaction>
</comment>
<dbReference type="InterPro" id="IPR003661">
    <property type="entry name" value="HisK_dim/P_dom"/>
</dbReference>
<evidence type="ECO:0000256" key="5">
    <source>
        <dbReference type="ARBA" id="ARBA00022679"/>
    </source>
</evidence>
<dbReference type="InterPro" id="IPR050428">
    <property type="entry name" value="TCS_sensor_his_kinase"/>
</dbReference>
<keyword evidence="7 14" id="KW-0418">Kinase</keyword>
<dbReference type="Proteomes" id="UP000629365">
    <property type="component" value="Unassembled WGS sequence"/>
</dbReference>
<dbReference type="Gene3D" id="3.30.565.10">
    <property type="entry name" value="Histidine kinase-like ATPase, C-terminal domain"/>
    <property type="match status" value="1"/>
</dbReference>
<dbReference type="EMBL" id="BMCM01000001">
    <property type="protein sequence ID" value="GGD70486.1"/>
    <property type="molecule type" value="Genomic_DNA"/>
</dbReference>
<dbReference type="PRINTS" id="PR00344">
    <property type="entry name" value="BCTRLSENSOR"/>
</dbReference>
<dbReference type="SMART" id="SM00388">
    <property type="entry name" value="HisKA"/>
    <property type="match status" value="1"/>
</dbReference>
<feature type="transmembrane region" description="Helical" evidence="11">
    <location>
        <begin position="61"/>
        <end position="84"/>
    </location>
</feature>
<feature type="domain" description="HAMP" evidence="13">
    <location>
        <begin position="85"/>
        <end position="138"/>
    </location>
</feature>
<dbReference type="Pfam" id="PF00672">
    <property type="entry name" value="HAMP"/>
    <property type="match status" value="1"/>
</dbReference>
<dbReference type="InterPro" id="IPR005467">
    <property type="entry name" value="His_kinase_dom"/>
</dbReference>
<dbReference type="InterPro" id="IPR004358">
    <property type="entry name" value="Sig_transdc_His_kin-like_C"/>
</dbReference>
<keyword evidence="10 11" id="KW-0472">Membrane</keyword>
<dbReference type="InterPro" id="IPR003660">
    <property type="entry name" value="HAMP_dom"/>
</dbReference>
<protein>
    <recommendedName>
        <fullName evidence="3">histidine kinase</fullName>
        <ecNumber evidence="3">2.7.13.3</ecNumber>
    </recommendedName>
</protein>
<dbReference type="PANTHER" id="PTHR45436">
    <property type="entry name" value="SENSOR HISTIDINE KINASE YKOH"/>
    <property type="match status" value="1"/>
</dbReference>
<evidence type="ECO:0000256" key="1">
    <source>
        <dbReference type="ARBA" id="ARBA00000085"/>
    </source>
</evidence>
<dbReference type="PROSITE" id="PS50109">
    <property type="entry name" value="HIS_KIN"/>
    <property type="match status" value="1"/>
</dbReference>
<dbReference type="SUPFAM" id="SSF55874">
    <property type="entry name" value="ATPase domain of HSP90 chaperone/DNA topoisomerase II/histidine kinase"/>
    <property type="match status" value="1"/>
</dbReference>
<keyword evidence="9" id="KW-0902">Two-component regulatory system</keyword>
<reference evidence="15" key="1">
    <citation type="journal article" date="2019" name="Int. J. Syst. Evol. Microbiol.">
        <title>The Global Catalogue of Microorganisms (GCM) 10K type strain sequencing project: providing services to taxonomists for standard genome sequencing and annotation.</title>
        <authorList>
            <consortium name="The Broad Institute Genomics Platform"/>
            <consortium name="The Broad Institute Genome Sequencing Center for Infectious Disease"/>
            <person name="Wu L."/>
            <person name="Ma J."/>
        </authorList>
    </citation>
    <scope>NUCLEOTIDE SEQUENCE [LARGE SCALE GENOMIC DNA]</scope>
    <source>
        <strain evidence="15">CCM 7640</strain>
    </source>
</reference>
<dbReference type="PANTHER" id="PTHR45436:SF5">
    <property type="entry name" value="SENSOR HISTIDINE KINASE TRCS"/>
    <property type="match status" value="1"/>
</dbReference>
<evidence type="ECO:0000256" key="10">
    <source>
        <dbReference type="ARBA" id="ARBA00023136"/>
    </source>
</evidence>
<dbReference type="InterPro" id="IPR036097">
    <property type="entry name" value="HisK_dim/P_sf"/>
</dbReference>
<comment type="subcellular location">
    <subcellularLocation>
        <location evidence="2">Cell membrane</location>
    </subcellularLocation>
</comment>
<dbReference type="SMART" id="SM00304">
    <property type="entry name" value="HAMP"/>
    <property type="match status" value="1"/>
</dbReference>
<dbReference type="InterPro" id="IPR003594">
    <property type="entry name" value="HATPase_dom"/>
</dbReference>
<dbReference type="Gene3D" id="6.10.340.10">
    <property type="match status" value="1"/>
</dbReference>
<keyword evidence="5" id="KW-0808">Transferase</keyword>
<dbReference type="CDD" id="cd06225">
    <property type="entry name" value="HAMP"/>
    <property type="match status" value="1"/>
</dbReference>
<evidence type="ECO:0000256" key="4">
    <source>
        <dbReference type="ARBA" id="ARBA00022553"/>
    </source>
</evidence>
<keyword evidence="6 11" id="KW-0812">Transmembrane</keyword>
<keyword evidence="4" id="KW-0597">Phosphoprotein</keyword>
<evidence type="ECO:0000313" key="14">
    <source>
        <dbReference type="EMBL" id="GGD70486.1"/>
    </source>
</evidence>
<keyword evidence="8 11" id="KW-1133">Transmembrane helix</keyword>
<dbReference type="Gene3D" id="1.10.287.130">
    <property type="match status" value="1"/>
</dbReference>
<organism evidence="14 15">
    <name type="scientific">Microbacterium murale</name>
    <dbReference type="NCBI Taxonomy" id="1081040"/>
    <lineage>
        <taxon>Bacteria</taxon>
        <taxon>Bacillati</taxon>
        <taxon>Actinomycetota</taxon>
        <taxon>Actinomycetes</taxon>
        <taxon>Micrococcales</taxon>
        <taxon>Microbacteriaceae</taxon>
        <taxon>Microbacterium</taxon>
    </lineage>
</organism>
<feature type="transmembrane region" description="Helical" evidence="11">
    <location>
        <begin position="20"/>
        <end position="41"/>
    </location>
</feature>
<comment type="caution">
    <text evidence="14">The sequence shown here is derived from an EMBL/GenBank/DDBJ whole genome shotgun (WGS) entry which is preliminary data.</text>
</comment>
<evidence type="ECO:0000256" key="7">
    <source>
        <dbReference type="ARBA" id="ARBA00022777"/>
    </source>
</evidence>